<proteinExistence type="predicted"/>
<keyword evidence="2" id="KW-1185">Reference proteome</keyword>
<feature type="non-terminal residue" evidence="1">
    <location>
        <position position="1"/>
    </location>
</feature>
<sequence length="127" mass="13494">VDHVGDDLSFRFSSFTGTTASFGYVEATQLYSADITVMPTTAGTYTLDLILEGTTVIVTETVVIVAGDASGADVSPDRMKAGTETNVFLTLHDAYDNTFPTSREHSVGVLFSEDMGSEPTTLTHNSS</sequence>
<name>A0A9K3DC22_9EUKA</name>
<gene>
    <name evidence="1" type="ORF">KIPB_016682</name>
</gene>
<reference evidence="1 2" key="1">
    <citation type="journal article" date="2018" name="PLoS ONE">
        <title>The draft genome of Kipferlia bialata reveals reductive genome evolution in fornicate parasites.</title>
        <authorList>
            <person name="Tanifuji G."/>
            <person name="Takabayashi S."/>
            <person name="Kume K."/>
            <person name="Takagi M."/>
            <person name="Nakayama T."/>
            <person name="Kamikawa R."/>
            <person name="Inagaki Y."/>
            <person name="Hashimoto T."/>
        </authorList>
    </citation>
    <scope>NUCLEOTIDE SEQUENCE [LARGE SCALE GENOMIC DNA]</scope>
    <source>
        <strain evidence="1">NY0173</strain>
    </source>
</reference>
<evidence type="ECO:0000313" key="2">
    <source>
        <dbReference type="Proteomes" id="UP000265618"/>
    </source>
</evidence>
<evidence type="ECO:0000313" key="1">
    <source>
        <dbReference type="EMBL" id="GIQ92739.1"/>
    </source>
</evidence>
<feature type="non-terminal residue" evidence="1">
    <location>
        <position position="127"/>
    </location>
</feature>
<dbReference type="AlphaFoldDB" id="A0A9K3DC22"/>
<accession>A0A9K3DC22</accession>
<dbReference type="EMBL" id="BDIP01010419">
    <property type="protein sequence ID" value="GIQ92739.1"/>
    <property type="molecule type" value="Genomic_DNA"/>
</dbReference>
<comment type="caution">
    <text evidence="1">The sequence shown here is derived from an EMBL/GenBank/DDBJ whole genome shotgun (WGS) entry which is preliminary data.</text>
</comment>
<dbReference type="Proteomes" id="UP000265618">
    <property type="component" value="Unassembled WGS sequence"/>
</dbReference>
<organism evidence="1 2">
    <name type="scientific">Kipferlia bialata</name>
    <dbReference type="NCBI Taxonomy" id="797122"/>
    <lineage>
        <taxon>Eukaryota</taxon>
        <taxon>Metamonada</taxon>
        <taxon>Carpediemonas-like organisms</taxon>
        <taxon>Kipferlia</taxon>
    </lineage>
</organism>
<protein>
    <submittedName>
        <fullName evidence="1">Uncharacterized protein</fullName>
    </submittedName>
</protein>